<dbReference type="GO" id="GO:0016560">
    <property type="term" value="P:protein import into peroxisome matrix, docking"/>
    <property type="evidence" value="ECO:0007669"/>
    <property type="project" value="InterPro"/>
</dbReference>
<feature type="compositionally biased region" description="Low complexity" evidence="14">
    <location>
        <begin position="403"/>
        <end position="421"/>
    </location>
</feature>
<evidence type="ECO:0000256" key="8">
    <source>
        <dbReference type="ARBA" id="ARBA00023136"/>
    </source>
</evidence>
<evidence type="ECO:0000313" key="17">
    <source>
        <dbReference type="Proteomes" id="UP001497623"/>
    </source>
</evidence>
<organism evidence="16 17">
    <name type="scientific">Meganyctiphanes norvegica</name>
    <name type="common">Northern krill</name>
    <name type="synonym">Thysanopoda norvegica</name>
    <dbReference type="NCBI Taxonomy" id="48144"/>
    <lineage>
        <taxon>Eukaryota</taxon>
        <taxon>Metazoa</taxon>
        <taxon>Ecdysozoa</taxon>
        <taxon>Arthropoda</taxon>
        <taxon>Crustacea</taxon>
        <taxon>Multicrustacea</taxon>
        <taxon>Malacostraca</taxon>
        <taxon>Eumalacostraca</taxon>
        <taxon>Eucarida</taxon>
        <taxon>Euphausiacea</taxon>
        <taxon>Euphausiidae</taxon>
        <taxon>Meganyctiphanes</taxon>
    </lineage>
</organism>
<keyword evidence="17" id="KW-1185">Reference proteome</keyword>
<accession>A0AAV2R4T7</accession>
<dbReference type="InterPro" id="IPR007223">
    <property type="entry name" value="Peroxin-13_N"/>
</dbReference>
<reference evidence="16 17" key="1">
    <citation type="submission" date="2024-05" db="EMBL/GenBank/DDBJ databases">
        <authorList>
            <person name="Wallberg A."/>
        </authorList>
    </citation>
    <scope>NUCLEOTIDE SEQUENCE [LARGE SCALE GENOMIC DNA]</scope>
</reference>
<comment type="caution">
    <text evidence="16">The sequence shown here is derived from an EMBL/GenBank/DDBJ whole genome shotgun (WGS) entry which is preliminary data.</text>
</comment>
<evidence type="ECO:0000256" key="2">
    <source>
        <dbReference type="ARBA" id="ARBA00022443"/>
    </source>
</evidence>
<dbReference type="InterPro" id="IPR036028">
    <property type="entry name" value="SH3-like_dom_sf"/>
</dbReference>
<sequence length="586" mass="62982">MMASPPKPWERNIGVNQRQSSFLPDQTNNFQSSLLSNNYGGGGGGQLQPVAPPPLPPAPSGSSYPMNRPNYSSYGSYGGYGGTGGYGGGYGGYGGYGTFGGYNRFGMGMPPHPIDNGFIQLAEESSRPAFQSIESIVHAFGSVSMMLESTYHAVHSSFRAVLGVAEHFTRMKSQFAQIFSAFAVVRTLRWLYRKLLYLIGFWIYEGPNEQILKICTKPLFAPDFFGGRSHVIFTNTRTSPVYWVSNVVFGGPYLIWRLLSSITPVAVAKSKAWLTGQGEHYAATAAYDFQGRSKNELSFRRGQPLILAPKDQQPNVRGWLLASDGKRSGLLPANYIKIHGLRKPKPNDDATGTQVNVHQPVVSPNTGGRAAVIPGSGIRPEGHLVAPGIPGIPRGGHLPSGGQATQQLSSQQSTTQPITSQPKSKSPINNSDELSETSIQQNTMHYVEQQYNTSQITTLSTGSNDLPIANIDNEVESQVVVNSTSQSVQPSTSVGSVLNMKEPLFDISPSSSSSDGCDMSEVNSSSWDFGSSSDGNDNTPPSSIEENTPHTAISLSGKDKIETNSIVMNRSLSDVDVTGSHDGQSK</sequence>
<keyword evidence="7" id="KW-0811">Translocation</keyword>
<keyword evidence="4" id="KW-0812">Transmembrane</keyword>
<keyword evidence="2 13" id="KW-0728">SH3 domain</keyword>
<feature type="compositionally biased region" description="Polar residues" evidence="14">
    <location>
        <begin position="14"/>
        <end position="31"/>
    </location>
</feature>
<feature type="region of interest" description="Disordered" evidence="14">
    <location>
        <begin position="344"/>
        <end position="438"/>
    </location>
</feature>
<evidence type="ECO:0000256" key="3">
    <source>
        <dbReference type="ARBA" id="ARBA00022448"/>
    </source>
</evidence>
<evidence type="ECO:0000256" key="12">
    <source>
        <dbReference type="ARBA" id="ARBA00046271"/>
    </source>
</evidence>
<feature type="region of interest" description="Disordered" evidence="14">
    <location>
        <begin position="1"/>
        <end position="64"/>
    </location>
</feature>
<evidence type="ECO:0000313" key="16">
    <source>
        <dbReference type="EMBL" id="CAL4113247.1"/>
    </source>
</evidence>
<evidence type="ECO:0000259" key="15">
    <source>
        <dbReference type="PROSITE" id="PS50002"/>
    </source>
</evidence>
<evidence type="ECO:0000256" key="11">
    <source>
        <dbReference type="ARBA" id="ARBA00034535"/>
    </source>
</evidence>
<feature type="compositionally biased region" description="Polar residues" evidence="14">
    <location>
        <begin position="350"/>
        <end position="366"/>
    </location>
</feature>
<evidence type="ECO:0000256" key="10">
    <source>
        <dbReference type="ARBA" id="ARBA00029693"/>
    </source>
</evidence>
<keyword evidence="8" id="KW-0472">Membrane</keyword>
<evidence type="ECO:0000256" key="7">
    <source>
        <dbReference type="ARBA" id="ARBA00023010"/>
    </source>
</evidence>
<evidence type="ECO:0000256" key="5">
    <source>
        <dbReference type="ARBA" id="ARBA00022927"/>
    </source>
</evidence>
<evidence type="ECO:0000256" key="1">
    <source>
        <dbReference type="ARBA" id="ARBA00006033"/>
    </source>
</evidence>
<evidence type="ECO:0000256" key="9">
    <source>
        <dbReference type="ARBA" id="ARBA00023140"/>
    </source>
</evidence>
<gene>
    <name evidence="16" type="ORF">MNOR_LOCUS20078</name>
</gene>
<dbReference type="SUPFAM" id="SSF50044">
    <property type="entry name" value="SH3-domain"/>
    <property type="match status" value="1"/>
</dbReference>
<keyword evidence="6" id="KW-1133">Transmembrane helix</keyword>
<evidence type="ECO:0000256" key="14">
    <source>
        <dbReference type="SAM" id="MobiDB-lite"/>
    </source>
</evidence>
<keyword evidence="3" id="KW-0813">Transport</keyword>
<feature type="non-terminal residue" evidence="16">
    <location>
        <position position="586"/>
    </location>
</feature>
<dbReference type="EMBL" id="CAXKWB010015292">
    <property type="protein sequence ID" value="CAL4113247.1"/>
    <property type="molecule type" value="Genomic_DNA"/>
</dbReference>
<name>A0AAV2R4T7_MEGNR</name>
<dbReference type="Gene3D" id="2.30.30.40">
    <property type="entry name" value="SH3 Domains"/>
    <property type="match status" value="1"/>
</dbReference>
<protein>
    <recommendedName>
        <fullName evidence="11">Peroxisomal membrane protein PEX13</fullName>
    </recommendedName>
    <alternativeName>
        <fullName evidence="10">Peroxin-13</fullName>
    </alternativeName>
</protein>
<keyword evidence="5" id="KW-0653">Protein transport</keyword>
<dbReference type="InterPro" id="IPR035463">
    <property type="entry name" value="Pex13"/>
</dbReference>
<keyword evidence="9" id="KW-0576">Peroxisome</keyword>
<evidence type="ECO:0000256" key="13">
    <source>
        <dbReference type="PROSITE-ProRule" id="PRU00192"/>
    </source>
</evidence>
<feature type="compositionally biased region" description="Polar residues" evidence="14">
    <location>
        <begin position="539"/>
        <end position="554"/>
    </location>
</feature>
<comment type="similarity">
    <text evidence="1">Belongs to the peroxin-13 family.</text>
</comment>
<dbReference type="Pfam" id="PF14604">
    <property type="entry name" value="SH3_9"/>
    <property type="match status" value="1"/>
</dbReference>
<evidence type="ECO:0000256" key="6">
    <source>
        <dbReference type="ARBA" id="ARBA00022989"/>
    </source>
</evidence>
<dbReference type="Pfam" id="PF04088">
    <property type="entry name" value="Peroxin-13_N"/>
    <property type="match status" value="1"/>
</dbReference>
<evidence type="ECO:0000256" key="4">
    <source>
        <dbReference type="ARBA" id="ARBA00022692"/>
    </source>
</evidence>
<dbReference type="PROSITE" id="PS50002">
    <property type="entry name" value="SH3"/>
    <property type="match status" value="1"/>
</dbReference>
<dbReference type="CDD" id="cd11864">
    <property type="entry name" value="SH3_PEX13_eumet"/>
    <property type="match status" value="1"/>
</dbReference>
<dbReference type="GO" id="GO:1990429">
    <property type="term" value="C:peroxisomal importomer complex"/>
    <property type="evidence" value="ECO:0007669"/>
    <property type="project" value="TreeGrafter"/>
</dbReference>
<feature type="region of interest" description="Disordered" evidence="14">
    <location>
        <begin position="507"/>
        <end position="561"/>
    </location>
</feature>
<dbReference type="SMART" id="SM00326">
    <property type="entry name" value="SH3"/>
    <property type="match status" value="1"/>
</dbReference>
<dbReference type="InterPro" id="IPR001452">
    <property type="entry name" value="SH3_domain"/>
</dbReference>
<proteinExistence type="inferred from homology"/>
<dbReference type="AlphaFoldDB" id="A0AAV2R4T7"/>
<feature type="domain" description="SH3" evidence="15">
    <location>
        <begin position="278"/>
        <end position="341"/>
    </location>
</feature>
<dbReference type="PANTHER" id="PTHR19332">
    <property type="entry name" value="PEROXISOMAL MEMBRANE PROTEIN PEX13"/>
    <property type="match status" value="1"/>
</dbReference>
<feature type="compositionally biased region" description="Polar residues" evidence="14">
    <location>
        <begin position="422"/>
        <end position="438"/>
    </location>
</feature>
<feature type="compositionally biased region" description="Pro residues" evidence="14">
    <location>
        <begin position="50"/>
        <end position="59"/>
    </location>
</feature>
<dbReference type="Proteomes" id="UP001497623">
    <property type="component" value="Unassembled WGS sequence"/>
</dbReference>
<feature type="compositionally biased region" description="Low complexity" evidence="14">
    <location>
        <begin position="523"/>
        <end position="538"/>
    </location>
</feature>
<dbReference type="PANTHER" id="PTHR19332:SF1">
    <property type="entry name" value="PEROXISOMAL MEMBRANE PROTEIN PEX13"/>
    <property type="match status" value="1"/>
</dbReference>
<comment type="subcellular location">
    <subcellularLocation>
        <location evidence="12">Peroxisome membrane</location>
    </subcellularLocation>
</comment>
<dbReference type="GO" id="GO:0005778">
    <property type="term" value="C:peroxisomal membrane"/>
    <property type="evidence" value="ECO:0007669"/>
    <property type="project" value="UniProtKB-SubCell"/>
</dbReference>